<gene>
    <name evidence="1" type="ORF">K8V56_06120</name>
</gene>
<evidence type="ECO:0000313" key="2">
    <source>
        <dbReference type="Proteomes" id="UP000698173"/>
    </source>
</evidence>
<name>A0A921FYE5_SPOPS</name>
<dbReference type="EMBL" id="DYWT01000101">
    <property type="protein sequence ID" value="HJF31341.1"/>
    <property type="molecule type" value="Genomic_DNA"/>
</dbReference>
<accession>A0A921FYE5</accession>
<sequence length="130" mass="14620">MKKLVSIHIVSMIILLSTCQNQDLKFVGESENWSAEVTVTQTDGDEQYKIQISYKGNELESIKTFDYFVETTTNGVLNFGANNVSLNENGMYHNKSLSSNSPSTKQEEKLVLKVEWNGLTESFVLGNFVN</sequence>
<dbReference type="Proteomes" id="UP000698173">
    <property type="component" value="Unassembled WGS sequence"/>
</dbReference>
<evidence type="ECO:0000313" key="1">
    <source>
        <dbReference type="EMBL" id="HJF31341.1"/>
    </source>
</evidence>
<proteinExistence type="predicted"/>
<organism evidence="1 2">
    <name type="scientific">Sporosarcina psychrophila</name>
    <name type="common">Bacillus psychrophilus</name>
    <dbReference type="NCBI Taxonomy" id="1476"/>
    <lineage>
        <taxon>Bacteria</taxon>
        <taxon>Bacillati</taxon>
        <taxon>Bacillota</taxon>
        <taxon>Bacilli</taxon>
        <taxon>Bacillales</taxon>
        <taxon>Caryophanaceae</taxon>
        <taxon>Sporosarcina</taxon>
    </lineage>
</organism>
<dbReference type="AlphaFoldDB" id="A0A921FYE5"/>
<comment type="caution">
    <text evidence="1">The sequence shown here is derived from an EMBL/GenBank/DDBJ whole genome shotgun (WGS) entry which is preliminary data.</text>
</comment>
<protein>
    <submittedName>
        <fullName evidence="1">Uncharacterized protein</fullName>
    </submittedName>
</protein>
<reference evidence="1" key="2">
    <citation type="submission" date="2021-09" db="EMBL/GenBank/DDBJ databases">
        <authorList>
            <person name="Gilroy R."/>
        </authorList>
    </citation>
    <scope>NUCLEOTIDE SEQUENCE</scope>
    <source>
        <strain evidence="1">CHK171-7178</strain>
    </source>
</reference>
<reference evidence="1" key="1">
    <citation type="journal article" date="2021" name="PeerJ">
        <title>Extensive microbial diversity within the chicken gut microbiome revealed by metagenomics and culture.</title>
        <authorList>
            <person name="Gilroy R."/>
            <person name="Ravi A."/>
            <person name="Getino M."/>
            <person name="Pursley I."/>
            <person name="Horton D.L."/>
            <person name="Alikhan N.F."/>
            <person name="Baker D."/>
            <person name="Gharbi K."/>
            <person name="Hall N."/>
            <person name="Watson M."/>
            <person name="Adriaenssens E.M."/>
            <person name="Foster-Nyarko E."/>
            <person name="Jarju S."/>
            <person name="Secka A."/>
            <person name="Antonio M."/>
            <person name="Oren A."/>
            <person name="Chaudhuri R.R."/>
            <person name="La Ragione R."/>
            <person name="Hildebrand F."/>
            <person name="Pallen M.J."/>
        </authorList>
    </citation>
    <scope>NUCLEOTIDE SEQUENCE</scope>
    <source>
        <strain evidence="1">CHK171-7178</strain>
    </source>
</reference>